<keyword evidence="3" id="KW-1185">Reference proteome</keyword>
<evidence type="ECO:0000313" key="3">
    <source>
        <dbReference type="Proteomes" id="UP000198287"/>
    </source>
</evidence>
<reference evidence="2 3" key="1">
    <citation type="submission" date="2015-12" db="EMBL/GenBank/DDBJ databases">
        <title>The genome of Folsomia candida.</title>
        <authorList>
            <person name="Faddeeva A."/>
            <person name="Derks M.F."/>
            <person name="Anvar Y."/>
            <person name="Smit S."/>
            <person name="Van Straalen N."/>
            <person name="Roelofs D."/>
        </authorList>
    </citation>
    <scope>NUCLEOTIDE SEQUENCE [LARGE SCALE GENOMIC DNA]</scope>
    <source>
        <strain evidence="2 3">VU population</strain>
        <tissue evidence="2">Whole body</tissue>
    </source>
</reference>
<dbReference type="AlphaFoldDB" id="A0A226DWK7"/>
<keyword evidence="2" id="KW-0670">Pyruvate</keyword>
<keyword evidence="1" id="KW-1133">Transmembrane helix</keyword>
<gene>
    <name evidence="2" type="ORF">Fcan01_16381</name>
</gene>
<feature type="transmembrane region" description="Helical" evidence="1">
    <location>
        <begin position="258"/>
        <end position="278"/>
    </location>
</feature>
<comment type="caution">
    <text evidence="2">The sequence shown here is derived from an EMBL/GenBank/DDBJ whole genome shotgun (WGS) entry which is preliminary data.</text>
</comment>
<protein>
    <submittedName>
        <fullName evidence="2">Pyruvate dehydrogenase E1 component</fullName>
    </submittedName>
</protein>
<keyword evidence="1" id="KW-0812">Transmembrane</keyword>
<evidence type="ECO:0000256" key="1">
    <source>
        <dbReference type="SAM" id="Phobius"/>
    </source>
</evidence>
<sequence>MRILPRSKSFIIISIFFFFMIGSEFYQGSLFSSLITTTPPQLPKCNQDVLDSDLDVITTGTTYGLGEGPTLDNSVVMDFMIPDVLQRIDGDTNLYKMLTNFKNKVIVVSTVNQFAFATNISDSLKFDYIRGEKKLKETFAILDNEEHVYNFVQGLQAKRKLWVKALDGLGLFYVHPVMMERSWLFPLFSQGLGRLCQSGFYQGWKNFDRLRGLFSYVKSKEKSELFRKSSLKMVSQVETREIIFDESNPVSVLALKNMLQLILMLILTGVCLFLIEWLTPARHEVHTLYIKVLKMLSNFQLFIFKLGKP</sequence>
<name>A0A226DWK7_FOLCA</name>
<accession>A0A226DWK7</accession>
<organism evidence="2 3">
    <name type="scientific">Folsomia candida</name>
    <name type="common">Springtail</name>
    <dbReference type="NCBI Taxonomy" id="158441"/>
    <lineage>
        <taxon>Eukaryota</taxon>
        <taxon>Metazoa</taxon>
        <taxon>Ecdysozoa</taxon>
        <taxon>Arthropoda</taxon>
        <taxon>Hexapoda</taxon>
        <taxon>Collembola</taxon>
        <taxon>Entomobryomorpha</taxon>
        <taxon>Isotomoidea</taxon>
        <taxon>Isotomidae</taxon>
        <taxon>Proisotominae</taxon>
        <taxon>Folsomia</taxon>
    </lineage>
</organism>
<keyword evidence="1" id="KW-0472">Membrane</keyword>
<dbReference type="EMBL" id="LNIX01000011">
    <property type="protein sequence ID" value="OXA49081.1"/>
    <property type="molecule type" value="Genomic_DNA"/>
</dbReference>
<evidence type="ECO:0000313" key="2">
    <source>
        <dbReference type="EMBL" id="OXA49081.1"/>
    </source>
</evidence>
<dbReference type="Proteomes" id="UP000198287">
    <property type="component" value="Unassembled WGS sequence"/>
</dbReference>
<proteinExistence type="predicted"/>